<dbReference type="AlphaFoldDB" id="A0A9J6RGT2"/>
<sequence length="47" mass="5783">MNGLLRIFKRKRKKQKNSFIDPAQHVADQNRARYHHDNQQQRIRQVL</sequence>
<organism evidence="2 3">
    <name type="scientific">Natronobacillus azotifigens</name>
    <dbReference type="NCBI Taxonomy" id="472978"/>
    <lineage>
        <taxon>Bacteria</taxon>
        <taxon>Bacillati</taxon>
        <taxon>Bacillota</taxon>
        <taxon>Bacilli</taxon>
        <taxon>Bacillales</taxon>
        <taxon>Bacillaceae</taxon>
        <taxon>Natronobacillus</taxon>
    </lineage>
</organism>
<evidence type="ECO:0000313" key="3">
    <source>
        <dbReference type="Proteomes" id="UP001084197"/>
    </source>
</evidence>
<protein>
    <submittedName>
        <fullName evidence="2">Uncharacterized protein</fullName>
    </submittedName>
</protein>
<dbReference type="RefSeq" id="WP_268781440.1">
    <property type="nucleotide sequence ID" value="NZ_JAPRAT010000057.1"/>
</dbReference>
<keyword evidence="3" id="KW-1185">Reference proteome</keyword>
<dbReference type="Proteomes" id="UP001084197">
    <property type="component" value="Unassembled WGS sequence"/>
</dbReference>
<dbReference type="EMBL" id="JAPRAT010000057">
    <property type="protein sequence ID" value="MCZ0704662.1"/>
    <property type="molecule type" value="Genomic_DNA"/>
</dbReference>
<comment type="caution">
    <text evidence="2">The sequence shown here is derived from an EMBL/GenBank/DDBJ whole genome shotgun (WGS) entry which is preliminary data.</text>
</comment>
<proteinExistence type="predicted"/>
<accession>A0A9J6RGT2</accession>
<feature type="compositionally biased region" description="Basic residues" evidence="1">
    <location>
        <begin position="7"/>
        <end position="16"/>
    </location>
</feature>
<feature type="region of interest" description="Disordered" evidence="1">
    <location>
        <begin position="1"/>
        <end position="47"/>
    </location>
</feature>
<gene>
    <name evidence="2" type="ORF">OWO01_15815</name>
</gene>
<evidence type="ECO:0000256" key="1">
    <source>
        <dbReference type="SAM" id="MobiDB-lite"/>
    </source>
</evidence>
<name>A0A9J6RGT2_9BACI</name>
<evidence type="ECO:0000313" key="2">
    <source>
        <dbReference type="EMBL" id="MCZ0704662.1"/>
    </source>
</evidence>
<reference evidence="2" key="1">
    <citation type="submission" date="2022-11" db="EMBL/GenBank/DDBJ databases">
        <title>WGS of Natronobacillus azotifigens 24KS-1, an anaerobic diazotrophic haloalkaliphile from soda-rich habitats.</title>
        <authorList>
            <person name="Sorokin D.Y."/>
            <person name="Merkel A.Y."/>
        </authorList>
    </citation>
    <scope>NUCLEOTIDE SEQUENCE</scope>
    <source>
        <strain evidence="2">24KS-1</strain>
    </source>
</reference>
<feature type="compositionally biased region" description="Basic and acidic residues" evidence="1">
    <location>
        <begin position="28"/>
        <end position="39"/>
    </location>
</feature>